<dbReference type="EMBL" id="DF237675">
    <property type="protein sequence ID" value="GAQ91087.1"/>
    <property type="molecule type" value="Genomic_DNA"/>
</dbReference>
<keyword evidence="6" id="KW-1185">Reference proteome</keyword>
<dbReference type="InterPro" id="IPR033891">
    <property type="entry name" value="TTC38"/>
</dbReference>
<dbReference type="Gene3D" id="1.25.40.10">
    <property type="entry name" value="Tetratricopeptide repeat domain"/>
    <property type="match status" value="2"/>
</dbReference>
<dbReference type="OMA" id="YAFNDVH"/>
<dbReference type="PANTHER" id="PTHR16263:SF4">
    <property type="entry name" value="TETRATRICOPEPTIDE REPEAT PROTEIN 38"/>
    <property type="match status" value="1"/>
</dbReference>
<evidence type="ECO:0000256" key="2">
    <source>
        <dbReference type="ARBA" id="ARBA00019992"/>
    </source>
</evidence>
<dbReference type="PANTHER" id="PTHR16263">
    <property type="entry name" value="TETRATRICOPEPTIDE REPEAT PROTEIN 38"/>
    <property type="match status" value="1"/>
</dbReference>
<dbReference type="AlphaFoldDB" id="A0A1Y1IR29"/>
<comment type="similarity">
    <text evidence="1">Belongs to the TTC38 family.</text>
</comment>
<evidence type="ECO:0000313" key="5">
    <source>
        <dbReference type="EMBL" id="GAQ91087.1"/>
    </source>
</evidence>
<organism evidence="5 6">
    <name type="scientific">Klebsormidium nitens</name>
    <name type="common">Green alga</name>
    <name type="synonym">Ulothrix nitens</name>
    <dbReference type="NCBI Taxonomy" id="105231"/>
    <lineage>
        <taxon>Eukaryota</taxon>
        <taxon>Viridiplantae</taxon>
        <taxon>Streptophyta</taxon>
        <taxon>Klebsormidiophyceae</taxon>
        <taxon>Klebsormidiales</taxon>
        <taxon>Klebsormidiaceae</taxon>
        <taxon>Klebsormidium</taxon>
    </lineage>
</organism>
<sequence length="477" mass="53090">MVQPPRCCWRGTLPIHSVSDKCLTLLDAYAEQVLAYGSNLQLAVLAAQADPSCCLANTLAGAVCLAAEKKCPRLPPPDPPSSTFLKRAQEQMAAGQCTLYEQAHLECILALAAGDVALILEKHLSLLQDWPQDLVTLKRAQTLAFYVGQQDLMLRLAQMVEKANARSPFFHGCLAFALLEAGRVTEAEAAARAGLALREDDPWAQHALCHVYHHRCQFEEAVRFMLQRVHQWQHCCPFMYIHNWWHLALCYVDMGRPQAALAVFDQHIWKDEWRDQGSTEDCSNGLGLLLRLELRGHGAEVHARLPALTDRIQNEGLWHVELLLDVLACWALPRCGRDAGGRQLLAKMAALAEKQKGPRRDALQAGWLRLAEAVSRYAAGDMDEAADGLLATDWKSLKVIGASDEQLDVFQELLCSVLLAAGRCHAALRLLQERARERDRVPFTHHLLARCRRMCGDEKGAKEAHARASELEAAYSV</sequence>
<accession>A0A1Y1IR29</accession>
<evidence type="ECO:0000313" key="6">
    <source>
        <dbReference type="Proteomes" id="UP000054558"/>
    </source>
</evidence>
<keyword evidence="4" id="KW-0802">TPR repeat</keyword>
<dbReference type="OrthoDB" id="1427555at2759"/>
<evidence type="ECO:0000256" key="4">
    <source>
        <dbReference type="ARBA" id="ARBA00022803"/>
    </source>
</evidence>
<dbReference type="InterPro" id="IPR011990">
    <property type="entry name" value="TPR-like_helical_dom_sf"/>
</dbReference>
<proteinExistence type="inferred from homology"/>
<dbReference type="SUPFAM" id="SSF48452">
    <property type="entry name" value="TPR-like"/>
    <property type="match status" value="1"/>
</dbReference>
<keyword evidence="3" id="KW-0677">Repeat</keyword>
<protein>
    <recommendedName>
        <fullName evidence="2">Tetratricopeptide repeat protein 38</fullName>
    </recommendedName>
</protein>
<evidence type="ECO:0000256" key="3">
    <source>
        <dbReference type="ARBA" id="ARBA00022737"/>
    </source>
</evidence>
<evidence type="ECO:0000256" key="1">
    <source>
        <dbReference type="ARBA" id="ARBA00005857"/>
    </source>
</evidence>
<name>A0A1Y1IR29_KLENI</name>
<reference evidence="5 6" key="1">
    <citation type="journal article" date="2014" name="Nat. Commun.">
        <title>Klebsormidium flaccidum genome reveals primary factors for plant terrestrial adaptation.</title>
        <authorList>
            <person name="Hori K."/>
            <person name="Maruyama F."/>
            <person name="Fujisawa T."/>
            <person name="Togashi T."/>
            <person name="Yamamoto N."/>
            <person name="Seo M."/>
            <person name="Sato S."/>
            <person name="Yamada T."/>
            <person name="Mori H."/>
            <person name="Tajima N."/>
            <person name="Moriyama T."/>
            <person name="Ikeuchi M."/>
            <person name="Watanabe M."/>
            <person name="Wada H."/>
            <person name="Kobayashi K."/>
            <person name="Saito M."/>
            <person name="Masuda T."/>
            <person name="Sasaki-Sekimoto Y."/>
            <person name="Mashiguchi K."/>
            <person name="Awai K."/>
            <person name="Shimojima M."/>
            <person name="Masuda S."/>
            <person name="Iwai M."/>
            <person name="Nobusawa T."/>
            <person name="Narise T."/>
            <person name="Kondo S."/>
            <person name="Saito H."/>
            <person name="Sato R."/>
            <person name="Murakawa M."/>
            <person name="Ihara Y."/>
            <person name="Oshima-Yamada Y."/>
            <person name="Ohtaka K."/>
            <person name="Satoh M."/>
            <person name="Sonobe K."/>
            <person name="Ishii M."/>
            <person name="Ohtani R."/>
            <person name="Kanamori-Sato M."/>
            <person name="Honoki R."/>
            <person name="Miyazaki D."/>
            <person name="Mochizuki H."/>
            <person name="Umetsu J."/>
            <person name="Higashi K."/>
            <person name="Shibata D."/>
            <person name="Kamiya Y."/>
            <person name="Sato N."/>
            <person name="Nakamura Y."/>
            <person name="Tabata S."/>
            <person name="Ida S."/>
            <person name="Kurokawa K."/>
            <person name="Ohta H."/>
        </authorList>
    </citation>
    <scope>NUCLEOTIDE SEQUENCE [LARGE SCALE GENOMIC DNA]</scope>
    <source>
        <strain evidence="5 6">NIES-2285</strain>
    </source>
</reference>
<gene>
    <name evidence="5" type="ORF">KFL_007260020</name>
</gene>
<dbReference type="Proteomes" id="UP000054558">
    <property type="component" value="Unassembled WGS sequence"/>
</dbReference>